<dbReference type="Pfam" id="PF13145">
    <property type="entry name" value="Rotamase_2"/>
    <property type="match status" value="1"/>
</dbReference>
<dbReference type="Gene3D" id="1.10.4030.10">
    <property type="entry name" value="Porin chaperone SurA, peptide-binding domain"/>
    <property type="match status" value="1"/>
</dbReference>
<feature type="domain" description="PpiC" evidence="2">
    <location>
        <begin position="125"/>
        <end position="246"/>
    </location>
</feature>
<protein>
    <recommendedName>
        <fullName evidence="2">PpiC domain-containing protein</fullName>
    </recommendedName>
</protein>
<evidence type="ECO:0000256" key="1">
    <source>
        <dbReference type="SAM" id="Phobius"/>
    </source>
</evidence>
<dbReference type="SUPFAM" id="SSF109998">
    <property type="entry name" value="Triger factor/SurA peptide-binding domain-like"/>
    <property type="match status" value="1"/>
</dbReference>
<gene>
    <name evidence="3" type="ORF">MNBD_ALPHA05-243</name>
</gene>
<dbReference type="AlphaFoldDB" id="A0A3B0SU89"/>
<dbReference type="PANTHER" id="PTHR47245">
    <property type="entry name" value="PEPTIDYLPROLYL ISOMERASE"/>
    <property type="match status" value="1"/>
</dbReference>
<dbReference type="Gene3D" id="3.10.50.40">
    <property type="match status" value="1"/>
</dbReference>
<evidence type="ECO:0000259" key="2">
    <source>
        <dbReference type="Pfam" id="PF13145"/>
    </source>
</evidence>
<dbReference type="InterPro" id="IPR027304">
    <property type="entry name" value="Trigger_fact/SurA_dom_sf"/>
</dbReference>
<dbReference type="InterPro" id="IPR050245">
    <property type="entry name" value="PrsA_foldase"/>
</dbReference>
<keyword evidence="1" id="KW-1133">Transmembrane helix</keyword>
<organism evidence="3">
    <name type="scientific">hydrothermal vent metagenome</name>
    <dbReference type="NCBI Taxonomy" id="652676"/>
    <lineage>
        <taxon>unclassified sequences</taxon>
        <taxon>metagenomes</taxon>
        <taxon>ecological metagenomes</taxon>
    </lineage>
</organism>
<dbReference type="InterPro" id="IPR046357">
    <property type="entry name" value="PPIase_dom_sf"/>
</dbReference>
<reference evidence="3" key="1">
    <citation type="submission" date="2018-06" db="EMBL/GenBank/DDBJ databases">
        <authorList>
            <person name="Zhirakovskaya E."/>
        </authorList>
    </citation>
    <scope>NUCLEOTIDE SEQUENCE</scope>
</reference>
<dbReference type="GO" id="GO:0003755">
    <property type="term" value="F:peptidyl-prolyl cis-trans isomerase activity"/>
    <property type="evidence" value="ECO:0007669"/>
    <property type="project" value="InterPro"/>
</dbReference>
<sequence>MSNSRAPNRTTLVYAIAAFAALGAALYSALGVSIGRRDTAAVAYVNGMPILDAEYARARDAMQSGLVRSRTAEDNARAMQILIDEELIVQEALRLELGRDDRLVRKNLIQALIRSVTSLNSAAEPDEDALRAFYGAETALFSSPRLVTIDVVRADSESQSQGFMDALQGGASFEEARAAFNLQRTPIAPRAPLGKVSDYLGGSARDAIAKMAQGEITGPIATGSGDLFIWLRKNEGGPLSFEQARDGVETEWSRRRDEQALEKYIARLRRNARIKILIDPETDL</sequence>
<accession>A0A3B0SU89</accession>
<evidence type="ECO:0000313" key="3">
    <source>
        <dbReference type="EMBL" id="VAW00054.1"/>
    </source>
</evidence>
<name>A0A3B0SU89_9ZZZZ</name>
<feature type="transmembrane region" description="Helical" evidence="1">
    <location>
        <begin position="12"/>
        <end position="30"/>
    </location>
</feature>
<keyword evidence="1" id="KW-0472">Membrane</keyword>
<dbReference type="InterPro" id="IPR000297">
    <property type="entry name" value="PPIase_PpiC"/>
</dbReference>
<dbReference type="PANTHER" id="PTHR47245:SF2">
    <property type="entry name" value="PEPTIDYL-PROLYL CIS-TRANS ISOMERASE HP_0175-RELATED"/>
    <property type="match status" value="1"/>
</dbReference>
<proteinExistence type="predicted"/>
<dbReference type="EMBL" id="UOEH01000294">
    <property type="protein sequence ID" value="VAW00054.1"/>
    <property type="molecule type" value="Genomic_DNA"/>
</dbReference>
<keyword evidence="1" id="KW-0812">Transmembrane</keyword>